<proteinExistence type="predicted"/>
<sequence length="229" mass="24448">MNGQRIRVAILEDQQVFRECLAAVLEGAGMDVVASCSQTASFLARVRESVPDVALVDLRLDVQGRDMATGGMAALQCLHDFYPGVKALVLSGDQESAVVEQCLSAGAAGYLWKQSVGLNEVVEAVQRVARGERLMPLGLAWSSPLQGFQPQQEAVSSGDELGKLTLREREVLGYIAAGADNLKIAACLGITERTVKAHITSIYKKLGPENRTQLAVLACQLGVQRPASV</sequence>
<dbReference type="InterPro" id="IPR011006">
    <property type="entry name" value="CheY-like_superfamily"/>
</dbReference>
<dbReference type="EMBL" id="CP071090">
    <property type="protein sequence ID" value="QSQ20584.1"/>
    <property type="molecule type" value="Genomic_DNA"/>
</dbReference>
<dbReference type="Gene3D" id="1.10.10.10">
    <property type="entry name" value="Winged helix-like DNA-binding domain superfamily/Winged helix DNA-binding domain"/>
    <property type="match status" value="1"/>
</dbReference>
<dbReference type="InterPro" id="IPR001789">
    <property type="entry name" value="Sig_transdc_resp-reg_receiver"/>
</dbReference>
<evidence type="ECO:0000256" key="1">
    <source>
        <dbReference type="ARBA" id="ARBA00022553"/>
    </source>
</evidence>
<keyword evidence="2" id="KW-0238">DNA-binding</keyword>
<dbReference type="Pfam" id="PF00196">
    <property type="entry name" value="GerE"/>
    <property type="match status" value="1"/>
</dbReference>
<dbReference type="Pfam" id="PF00072">
    <property type="entry name" value="Response_reg"/>
    <property type="match status" value="1"/>
</dbReference>
<dbReference type="InterPro" id="IPR058245">
    <property type="entry name" value="NreC/VraR/RcsB-like_REC"/>
</dbReference>
<dbReference type="PANTHER" id="PTHR43214">
    <property type="entry name" value="TWO-COMPONENT RESPONSE REGULATOR"/>
    <property type="match status" value="1"/>
</dbReference>
<dbReference type="PROSITE" id="PS00622">
    <property type="entry name" value="HTH_LUXR_1"/>
    <property type="match status" value="1"/>
</dbReference>
<keyword evidence="1 3" id="KW-0597">Phosphoprotein</keyword>
<dbReference type="PANTHER" id="PTHR43214:SF43">
    <property type="entry name" value="TWO-COMPONENT RESPONSE REGULATOR"/>
    <property type="match status" value="1"/>
</dbReference>
<dbReference type="SMART" id="SM00448">
    <property type="entry name" value="REC"/>
    <property type="match status" value="1"/>
</dbReference>
<evidence type="ECO:0000256" key="3">
    <source>
        <dbReference type="PROSITE-ProRule" id="PRU00169"/>
    </source>
</evidence>
<dbReference type="CDD" id="cd06170">
    <property type="entry name" value="LuxR_C_like"/>
    <property type="match status" value="1"/>
</dbReference>
<dbReference type="SUPFAM" id="SSF46894">
    <property type="entry name" value="C-terminal effector domain of the bipartite response regulators"/>
    <property type="match status" value="1"/>
</dbReference>
<protein>
    <submittedName>
        <fullName evidence="6">Response regulator transcription factor</fullName>
    </submittedName>
</protein>
<dbReference type="SMART" id="SM00421">
    <property type="entry name" value="HTH_LUXR"/>
    <property type="match status" value="1"/>
</dbReference>
<organism evidence="6 7">
    <name type="scientific">Pyxidicoccus parkwayensis</name>
    <dbReference type="NCBI Taxonomy" id="2813578"/>
    <lineage>
        <taxon>Bacteria</taxon>
        <taxon>Pseudomonadati</taxon>
        <taxon>Myxococcota</taxon>
        <taxon>Myxococcia</taxon>
        <taxon>Myxococcales</taxon>
        <taxon>Cystobacterineae</taxon>
        <taxon>Myxococcaceae</taxon>
        <taxon>Pyxidicoccus</taxon>
    </lineage>
</organism>
<keyword evidence="7" id="KW-1185">Reference proteome</keyword>
<evidence type="ECO:0000256" key="2">
    <source>
        <dbReference type="ARBA" id="ARBA00023125"/>
    </source>
</evidence>
<dbReference type="PROSITE" id="PS50043">
    <property type="entry name" value="HTH_LUXR_2"/>
    <property type="match status" value="1"/>
</dbReference>
<dbReference type="RefSeq" id="WP_206722164.1">
    <property type="nucleotide sequence ID" value="NZ_CP071090.1"/>
</dbReference>
<dbReference type="InterPro" id="IPR000792">
    <property type="entry name" value="Tscrpt_reg_LuxR_C"/>
</dbReference>
<dbReference type="Proteomes" id="UP000662747">
    <property type="component" value="Chromosome"/>
</dbReference>
<dbReference type="PRINTS" id="PR00038">
    <property type="entry name" value="HTHLUXR"/>
</dbReference>
<name>A0ABX7NT47_9BACT</name>
<dbReference type="InterPro" id="IPR036388">
    <property type="entry name" value="WH-like_DNA-bd_sf"/>
</dbReference>
<evidence type="ECO:0000313" key="6">
    <source>
        <dbReference type="EMBL" id="QSQ20584.1"/>
    </source>
</evidence>
<evidence type="ECO:0000313" key="7">
    <source>
        <dbReference type="Proteomes" id="UP000662747"/>
    </source>
</evidence>
<reference evidence="6 7" key="1">
    <citation type="submission" date="2021-02" db="EMBL/GenBank/DDBJ databases">
        <title>De Novo genome assembly of isolated myxobacteria.</title>
        <authorList>
            <person name="Stevens D.C."/>
        </authorList>
    </citation>
    <scope>NUCLEOTIDE SEQUENCE [LARGE SCALE GENOMIC DNA]</scope>
    <source>
        <strain evidence="7">SCPEA02</strain>
    </source>
</reference>
<evidence type="ECO:0000259" key="5">
    <source>
        <dbReference type="PROSITE" id="PS50110"/>
    </source>
</evidence>
<dbReference type="InterPro" id="IPR039420">
    <property type="entry name" value="WalR-like"/>
</dbReference>
<feature type="domain" description="Response regulatory" evidence="5">
    <location>
        <begin position="7"/>
        <end position="128"/>
    </location>
</feature>
<feature type="domain" description="HTH luxR-type" evidence="4">
    <location>
        <begin position="157"/>
        <end position="222"/>
    </location>
</feature>
<dbReference type="SUPFAM" id="SSF52172">
    <property type="entry name" value="CheY-like"/>
    <property type="match status" value="1"/>
</dbReference>
<evidence type="ECO:0000259" key="4">
    <source>
        <dbReference type="PROSITE" id="PS50043"/>
    </source>
</evidence>
<accession>A0ABX7NT47</accession>
<dbReference type="PROSITE" id="PS50110">
    <property type="entry name" value="RESPONSE_REGULATORY"/>
    <property type="match status" value="1"/>
</dbReference>
<feature type="modified residue" description="4-aspartylphosphate" evidence="3">
    <location>
        <position position="57"/>
    </location>
</feature>
<dbReference type="CDD" id="cd17535">
    <property type="entry name" value="REC_NarL-like"/>
    <property type="match status" value="1"/>
</dbReference>
<dbReference type="Gene3D" id="3.40.50.2300">
    <property type="match status" value="1"/>
</dbReference>
<dbReference type="InterPro" id="IPR016032">
    <property type="entry name" value="Sig_transdc_resp-reg_C-effctor"/>
</dbReference>
<gene>
    <name evidence="6" type="ORF">JY651_35900</name>
</gene>